<dbReference type="Pfam" id="PF17820">
    <property type="entry name" value="PDZ_6"/>
    <property type="match status" value="1"/>
</dbReference>
<dbReference type="InterPro" id="IPR035269">
    <property type="entry name" value="PSMD9"/>
</dbReference>
<keyword evidence="8" id="KW-0647">Proteasome</keyword>
<proteinExistence type="inferred from homology"/>
<dbReference type="PANTHER" id="PTHR12651">
    <property type="entry name" value="26S PROTEASOME NON-ATPASE REGULATORY SUBUNIT 9"/>
    <property type="match status" value="1"/>
</dbReference>
<comment type="similarity">
    <text evidence="1">Belongs to the proteasome subunit p27 family.</text>
</comment>
<evidence type="ECO:0000259" key="6">
    <source>
        <dbReference type="Pfam" id="PF17820"/>
    </source>
</evidence>
<sequence>MVIRMDDIHTPTVASGPTLNRYSNGVAKEKMTFKQLTDEKDRLEGELSALSAVLDSHGVNMNTGLTTFDGYPRADIDVAQIRTTRARIIHIRNDYKALMSRIELAVQAQFAENASRPSQSTTTMSQSTTSSTNIPPQQAAPSTPFAKVNSVVDGSPAAEAGLRAQDLITRFGGATWLNHDKLSKVAEVVNQNEGRPIAISIKRGEETLSMALTPRRNWGGRGMLGCHLLPI</sequence>
<dbReference type="EMBL" id="MU007013">
    <property type="protein sequence ID" value="KAF2435529.1"/>
    <property type="molecule type" value="Genomic_DNA"/>
</dbReference>
<evidence type="ECO:0000256" key="3">
    <source>
        <dbReference type="ARBA" id="ARBA00068021"/>
    </source>
</evidence>
<dbReference type="FunFam" id="2.30.42.10:FF:000107">
    <property type="entry name" value="26S proteasome non-ATPase regulatory subunit 9"/>
    <property type="match status" value="1"/>
</dbReference>
<dbReference type="OrthoDB" id="72325at2759"/>
<accession>A0A9P4U293</accession>
<keyword evidence="9" id="KW-1185">Reference proteome</keyword>
<dbReference type="Gene3D" id="6.10.140.1710">
    <property type="match status" value="1"/>
</dbReference>
<dbReference type="Proteomes" id="UP000800235">
    <property type="component" value="Unassembled WGS sequence"/>
</dbReference>
<evidence type="ECO:0000256" key="2">
    <source>
        <dbReference type="ARBA" id="ARBA00023186"/>
    </source>
</evidence>
<reference evidence="8" key="1">
    <citation type="journal article" date="2020" name="Stud. Mycol.">
        <title>101 Dothideomycetes genomes: a test case for predicting lifestyles and emergence of pathogens.</title>
        <authorList>
            <person name="Haridas S."/>
            <person name="Albert R."/>
            <person name="Binder M."/>
            <person name="Bloem J."/>
            <person name="Labutti K."/>
            <person name="Salamov A."/>
            <person name="Andreopoulos B."/>
            <person name="Baker S."/>
            <person name="Barry K."/>
            <person name="Bills G."/>
            <person name="Bluhm B."/>
            <person name="Cannon C."/>
            <person name="Castanera R."/>
            <person name="Culley D."/>
            <person name="Daum C."/>
            <person name="Ezra D."/>
            <person name="Gonzalez J."/>
            <person name="Henrissat B."/>
            <person name="Kuo A."/>
            <person name="Liang C."/>
            <person name="Lipzen A."/>
            <person name="Lutzoni F."/>
            <person name="Magnuson J."/>
            <person name="Mondo S."/>
            <person name="Nolan M."/>
            <person name="Ohm R."/>
            <person name="Pangilinan J."/>
            <person name="Park H.-J."/>
            <person name="Ramirez L."/>
            <person name="Alfaro M."/>
            <person name="Sun H."/>
            <person name="Tritt A."/>
            <person name="Yoshinaga Y."/>
            <person name="Zwiers L.-H."/>
            <person name="Turgeon B."/>
            <person name="Goodwin S."/>
            <person name="Spatafora J."/>
            <person name="Crous P."/>
            <person name="Grigoriev I."/>
        </authorList>
    </citation>
    <scope>NUCLEOTIDE SEQUENCE</scope>
    <source>
        <strain evidence="8">CBS 130266</strain>
    </source>
</reference>
<feature type="compositionally biased region" description="Low complexity" evidence="5">
    <location>
        <begin position="118"/>
        <end position="132"/>
    </location>
</feature>
<dbReference type="InterPro" id="IPR040815">
    <property type="entry name" value="Nas2_N"/>
</dbReference>
<organism evidence="8 9">
    <name type="scientific">Tothia fuscella</name>
    <dbReference type="NCBI Taxonomy" id="1048955"/>
    <lineage>
        <taxon>Eukaryota</taxon>
        <taxon>Fungi</taxon>
        <taxon>Dikarya</taxon>
        <taxon>Ascomycota</taxon>
        <taxon>Pezizomycotina</taxon>
        <taxon>Dothideomycetes</taxon>
        <taxon>Pleosporomycetidae</taxon>
        <taxon>Venturiales</taxon>
        <taxon>Cylindrosympodiaceae</taxon>
        <taxon>Tothia</taxon>
    </lineage>
</organism>
<comment type="caution">
    <text evidence="8">The sequence shown here is derived from an EMBL/GenBank/DDBJ whole genome shotgun (WGS) entry which is preliminary data.</text>
</comment>
<dbReference type="SUPFAM" id="SSF50156">
    <property type="entry name" value="PDZ domain-like"/>
    <property type="match status" value="1"/>
</dbReference>
<dbReference type="InterPro" id="IPR036034">
    <property type="entry name" value="PDZ_sf"/>
</dbReference>
<keyword evidence="4" id="KW-0175">Coiled coil</keyword>
<evidence type="ECO:0000256" key="1">
    <source>
        <dbReference type="ARBA" id="ARBA00005256"/>
    </source>
</evidence>
<evidence type="ECO:0000256" key="5">
    <source>
        <dbReference type="SAM" id="MobiDB-lite"/>
    </source>
</evidence>
<feature type="region of interest" description="Disordered" evidence="5">
    <location>
        <begin position="111"/>
        <end position="147"/>
    </location>
</feature>
<evidence type="ECO:0000256" key="4">
    <source>
        <dbReference type="SAM" id="Coils"/>
    </source>
</evidence>
<dbReference type="AlphaFoldDB" id="A0A9P4U293"/>
<feature type="coiled-coil region" evidence="4">
    <location>
        <begin position="26"/>
        <end position="53"/>
    </location>
</feature>
<gene>
    <name evidence="8" type="ORF">EJ08DRAFT_626044</name>
</gene>
<protein>
    <recommendedName>
        <fullName evidence="3">Probable 26S proteasome regulatory subunit p27</fullName>
    </recommendedName>
</protein>
<evidence type="ECO:0000259" key="7">
    <source>
        <dbReference type="Pfam" id="PF18265"/>
    </source>
</evidence>
<dbReference type="Pfam" id="PF18265">
    <property type="entry name" value="Nas2_N"/>
    <property type="match status" value="1"/>
</dbReference>
<dbReference type="GO" id="GO:0070682">
    <property type="term" value="P:proteasome regulatory particle assembly"/>
    <property type="evidence" value="ECO:0007669"/>
    <property type="project" value="InterPro"/>
</dbReference>
<evidence type="ECO:0000313" key="8">
    <source>
        <dbReference type="EMBL" id="KAF2435529.1"/>
    </source>
</evidence>
<feature type="domain" description="PDZ" evidence="6">
    <location>
        <begin position="148"/>
        <end position="203"/>
    </location>
</feature>
<name>A0A9P4U293_9PEZI</name>
<evidence type="ECO:0000313" key="9">
    <source>
        <dbReference type="Proteomes" id="UP000800235"/>
    </source>
</evidence>
<dbReference type="PANTHER" id="PTHR12651:SF1">
    <property type="entry name" value="26S PROTEASOME NON-ATPASE REGULATORY SUBUNIT 9"/>
    <property type="match status" value="1"/>
</dbReference>
<dbReference type="GO" id="GO:0005634">
    <property type="term" value="C:nucleus"/>
    <property type="evidence" value="ECO:0007669"/>
    <property type="project" value="TreeGrafter"/>
</dbReference>
<keyword evidence="2" id="KW-0143">Chaperone</keyword>
<feature type="domain" description="Nas2 N-terminal" evidence="7">
    <location>
        <begin position="33"/>
        <end position="110"/>
    </location>
</feature>
<dbReference type="InterPro" id="IPR041489">
    <property type="entry name" value="PDZ_6"/>
</dbReference>
<dbReference type="Gene3D" id="2.30.42.10">
    <property type="match status" value="1"/>
</dbReference>
<dbReference type="GO" id="GO:0005737">
    <property type="term" value="C:cytoplasm"/>
    <property type="evidence" value="ECO:0007669"/>
    <property type="project" value="TreeGrafter"/>
</dbReference>
<dbReference type="GO" id="GO:0000502">
    <property type="term" value="C:proteasome complex"/>
    <property type="evidence" value="ECO:0007669"/>
    <property type="project" value="UniProtKB-KW"/>
</dbReference>